<evidence type="ECO:0000256" key="1">
    <source>
        <dbReference type="ARBA" id="ARBA00006620"/>
    </source>
</evidence>
<keyword evidence="4" id="KW-0255">Endonuclease</keyword>
<sequence>MKNYKKFISFTLVFCIMLTSFSSFSFASEDDSTSDYIILEDGTKLTEDEFINYLETIDYAIKIDDSNGEIDINSNLYGNSNNGLMRAASVGIELPSAMASLLAGTWYIPGVGKVVLVAVGGGLAIYYGGKLITKGHKLYNSIVNFIKKKAKNSKPTGRKVKDVHQRLKKEGFKKVRQKGSHETWKKGKKTVQVPNHGKNHEIPIGTLRNIWKQAGWI</sequence>
<feature type="signal peptide" evidence="9">
    <location>
        <begin position="1"/>
        <end position="27"/>
    </location>
</feature>
<organism evidence="10 11">
    <name type="scientific">Anaerosalibacter massiliensis</name>
    <dbReference type="NCBI Taxonomy" id="1347392"/>
    <lineage>
        <taxon>Bacteria</taxon>
        <taxon>Bacillati</taxon>
        <taxon>Bacillota</taxon>
        <taxon>Tissierellia</taxon>
        <taxon>Tissierellales</taxon>
        <taxon>Sporanaerobacteraceae</taxon>
        <taxon>Anaerosalibacter</taxon>
    </lineage>
</organism>
<evidence type="ECO:0000313" key="11">
    <source>
        <dbReference type="Proteomes" id="UP001142078"/>
    </source>
</evidence>
<reference evidence="10" key="1">
    <citation type="submission" date="2022-07" db="EMBL/GenBank/DDBJ databases">
        <title>Enhanced cultured diversity of the mouse gut microbiota enables custom-made synthetic communities.</title>
        <authorList>
            <person name="Afrizal A."/>
        </authorList>
    </citation>
    <scope>NUCLEOTIDE SEQUENCE</scope>
    <source>
        <strain evidence="10">DSM 29482</strain>
    </source>
</reference>
<keyword evidence="2" id="KW-1277">Toxin-antitoxin system</keyword>
<dbReference type="Gene3D" id="3.30.920.30">
    <property type="entry name" value="Hypothetical protein"/>
    <property type="match status" value="1"/>
</dbReference>
<dbReference type="EMBL" id="JANJZL010000001">
    <property type="protein sequence ID" value="MCR2042687.1"/>
    <property type="molecule type" value="Genomic_DNA"/>
</dbReference>
<comment type="similarity">
    <text evidence="1">Belongs to the HicA mRNA interferase family.</text>
</comment>
<accession>A0A9X2MGB2</accession>
<keyword evidence="6" id="KW-0694">RNA-binding</keyword>
<dbReference type="GO" id="GO:0004519">
    <property type="term" value="F:endonuclease activity"/>
    <property type="evidence" value="ECO:0007669"/>
    <property type="project" value="UniProtKB-KW"/>
</dbReference>
<dbReference type="Pfam" id="PF07927">
    <property type="entry name" value="HicA_toxin"/>
    <property type="match status" value="1"/>
</dbReference>
<evidence type="ECO:0000256" key="9">
    <source>
        <dbReference type="SAM" id="SignalP"/>
    </source>
</evidence>
<evidence type="ECO:0000256" key="5">
    <source>
        <dbReference type="ARBA" id="ARBA00022801"/>
    </source>
</evidence>
<keyword evidence="8" id="KW-0812">Transmembrane</keyword>
<evidence type="ECO:0000256" key="7">
    <source>
        <dbReference type="ARBA" id="ARBA00023016"/>
    </source>
</evidence>
<evidence type="ECO:0000313" key="10">
    <source>
        <dbReference type="EMBL" id="MCR2042687.1"/>
    </source>
</evidence>
<feature type="chain" id="PRO_5040953870" evidence="9">
    <location>
        <begin position="28"/>
        <end position="217"/>
    </location>
</feature>
<keyword evidence="9" id="KW-0732">Signal</keyword>
<dbReference type="GO" id="GO:0016787">
    <property type="term" value="F:hydrolase activity"/>
    <property type="evidence" value="ECO:0007669"/>
    <property type="project" value="UniProtKB-KW"/>
</dbReference>
<dbReference type="InterPro" id="IPR038570">
    <property type="entry name" value="HicA_sf"/>
</dbReference>
<keyword evidence="11" id="KW-1185">Reference proteome</keyword>
<evidence type="ECO:0000256" key="8">
    <source>
        <dbReference type="SAM" id="Phobius"/>
    </source>
</evidence>
<dbReference type="GO" id="GO:0003729">
    <property type="term" value="F:mRNA binding"/>
    <property type="evidence" value="ECO:0007669"/>
    <property type="project" value="InterPro"/>
</dbReference>
<keyword evidence="3" id="KW-0540">Nuclease</keyword>
<proteinExistence type="inferred from homology"/>
<evidence type="ECO:0000256" key="4">
    <source>
        <dbReference type="ARBA" id="ARBA00022759"/>
    </source>
</evidence>
<dbReference type="SUPFAM" id="SSF54786">
    <property type="entry name" value="YcfA/nrd intein domain"/>
    <property type="match status" value="1"/>
</dbReference>
<evidence type="ECO:0000256" key="2">
    <source>
        <dbReference type="ARBA" id="ARBA00022649"/>
    </source>
</evidence>
<feature type="transmembrane region" description="Helical" evidence="8">
    <location>
        <begin position="106"/>
        <end position="127"/>
    </location>
</feature>
<keyword evidence="8" id="KW-1133">Transmembrane helix</keyword>
<keyword evidence="5" id="KW-0378">Hydrolase</keyword>
<name>A0A9X2MGB2_9FIRM</name>
<dbReference type="InterPro" id="IPR012933">
    <property type="entry name" value="HicA_mRNA_interferase"/>
</dbReference>
<keyword evidence="8" id="KW-0472">Membrane</keyword>
<evidence type="ECO:0000256" key="3">
    <source>
        <dbReference type="ARBA" id="ARBA00022722"/>
    </source>
</evidence>
<keyword evidence="7" id="KW-0346">Stress response</keyword>
<dbReference type="AlphaFoldDB" id="A0A9X2MGB2"/>
<protein>
    <submittedName>
        <fullName evidence="10">Type II toxin-antitoxin system HicA family toxin</fullName>
    </submittedName>
</protein>
<dbReference type="Proteomes" id="UP001142078">
    <property type="component" value="Unassembled WGS sequence"/>
</dbReference>
<evidence type="ECO:0000256" key="6">
    <source>
        <dbReference type="ARBA" id="ARBA00022884"/>
    </source>
</evidence>
<dbReference type="RefSeq" id="WP_222704779.1">
    <property type="nucleotide sequence ID" value="NZ_CABKTM010000043.1"/>
</dbReference>
<gene>
    <name evidence="10" type="ORF">NSA23_01020</name>
</gene>
<comment type="caution">
    <text evidence="10">The sequence shown here is derived from an EMBL/GenBank/DDBJ whole genome shotgun (WGS) entry which is preliminary data.</text>
</comment>